<dbReference type="RefSeq" id="WP_073065842.1">
    <property type="nucleotide sequence ID" value="NZ_FQUS01000016.1"/>
</dbReference>
<feature type="domain" description="Enoyl reductase (ER)" evidence="8">
    <location>
        <begin position="13"/>
        <end position="335"/>
    </location>
</feature>
<dbReference type="PANTHER" id="PTHR42940:SF7">
    <property type="entry name" value="ALCOHOL DEHYDROGENASE-LIKE N-TERMINAL DOMAIN-CONTAINING PROTEIN"/>
    <property type="match status" value="1"/>
</dbReference>
<dbReference type="InterPro" id="IPR002328">
    <property type="entry name" value="ADH_Zn_CS"/>
</dbReference>
<dbReference type="SUPFAM" id="SSF50129">
    <property type="entry name" value="GroES-like"/>
    <property type="match status" value="1"/>
</dbReference>
<dbReference type="GO" id="GO:0005737">
    <property type="term" value="C:cytoplasm"/>
    <property type="evidence" value="ECO:0007669"/>
    <property type="project" value="TreeGrafter"/>
</dbReference>
<dbReference type="PROSITE" id="PS00059">
    <property type="entry name" value="ADH_ZINC"/>
    <property type="match status" value="1"/>
</dbReference>
<dbReference type="STRING" id="1194090.SAMN05443144_11620"/>
<dbReference type="SUPFAM" id="SSF51735">
    <property type="entry name" value="NAD(P)-binding Rossmann-fold domains"/>
    <property type="match status" value="1"/>
</dbReference>
<dbReference type="InterPro" id="IPR020843">
    <property type="entry name" value="ER"/>
</dbReference>
<accession>A0A1M5FY71</accession>
<dbReference type="InterPro" id="IPR036291">
    <property type="entry name" value="NAD(P)-bd_dom_sf"/>
</dbReference>
<dbReference type="OrthoDB" id="9806940at2"/>
<evidence type="ECO:0000256" key="4">
    <source>
        <dbReference type="ARBA" id="ARBA00022833"/>
    </source>
</evidence>
<keyword evidence="3 7" id="KW-0479">Metal-binding</keyword>
<keyword evidence="10" id="KW-1185">Reference proteome</keyword>
<dbReference type="InterPro" id="IPR013154">
    <property type="entry name" value="ADH-like_N"/>
</dbReference>
<comment type="cofactor">
    <cofactor evidence="1 7">
        <name>Zn(2+)</name>
        <dbReference type="ChEBI" id="CHEBI:29105"/>
    </cofactor>
</comment>
<organism evidence="9 10">
    <name type="scientific">Fodinibius roseus</name>
    <dbReference type="NCBI Taxonomy" id="1194090"/>
    <lineage>
        <taxon>Bacteria</taxon>
        <taxon>Pseudomonadati</taxon>
        <taxon>Balneolota</taxon>
        <taxon>Balneolia</taxon>
        <taxon>Balneolales</taxon>
        <taxon>Balneolaceae</taxon>
        <taxon>Fodinibius</taxon>
    </lineage>
</organism>
<evidence type="ECO:0000256" key="3">
    <source>
        <dbReference type="ARBA" id="ARBA00022723"/>
    </source>
</evidence>
<evidence type="ECO:0000313" key="10">
    <source>
        <dbReference type="Proteomes" id="UP000184041"/>
    </source>
</evidence>
<dbReference type="Gene3D" id="3.90.180.10">
    <property type="entry name" value="Medium-chain alcohol dehydrogenases, catalytic domain"/>
    <property type="match status" value="1"/>
</dbReference>
<gene>
    <name evidence="9" type="ORF">SAMN05443144_11620</name>
</gene>
<dbReference type="InterPro" id="IPR011032">
    <property type="entry name" value="GroES-like_sf"/>
</dbReference>
<reference evidence="9 10" key="1">
    <citation type="submission" date="2016-11" db="EMBL/GenBank/DDBJ databases">
        <authorList>
            <person name="Jaros S."/>
            <person name="Januszkiewicz K."/>
            <person name="Wedrychowicz H."/>
        </authorList>
    </citation>
    <scope>NUCLEOTIDE SEQUENCE [LARGE SCALE GENOMIC DNA]</scope>
    <source>
        <strain evidence="9 10">DSM 21986</strain>
    </source>
</reference>
<keyword evidence="4 7" id="KW-0862">Zinc</keyword>
<evidence type="ECO:0000256" key="6">
    <source>
        <dbReference type="ARBA" id="ARBA00023027"/>
    </source>
</evidence>
<dbReference type="Proteomes" id="UP000184041">
    <property type="component" value="Unassembled WGS sequence"/>
</dbReference>
<dbReference type="PANTHER" id="PTHR42940">
    <property type="entry name" value="ALCOHOL DEHYDROGENASE 1-RELATED"/>
    <property type="match status" value="1"/>
</dbReference>
<dbReference type="Pfam" id="PF00107">
    <property type="entry name" value="ADH_zinc_N"/>
    <property type="match status" value="1"/>
</dbReference>
<dbReference type="GO" id="GO:0008270">
    <property type="term" value="F:zinc ion binding"/>
    <property type="evidence" value="ECO:0007669"/>
    <property type="project" value="InterPro"/>
</dbReference>
<dbReference type="CDD" id="cd08296">
    <property type="entry name" value="CAD_like"/>
    <property type="match status" value="1"/>
</dbReference>
<protein>
    <submittedName>
        <fullName evidence="9">Alcohol dehydrogenase/alcohol dehydrogenase, propanol-preferring</fullName>
    </submittedName>
</protein>
<name>A0A1M5FY71_9BACT</name>
<proteinExistence type="inferred from homology"/>
<evidence type="ECO:0000256" key="5">
    <source>
        <dbReference type="ARBA" id="ARBA00023002"/>
    </source>
</evidence>
<evidence type="ECO:0000256" key="2">
    <source>
        <dbReference type="ARBA" id="ARBA00008072"/>
    </source>
</evidence>
<dbReference type="FunFam" id="3.40.50.720:FF:000039">
    <property type="entry name" value="Alcohol dehydrogenase AdhP"/>
    <property type="match status" value="1"/>
</dbReference>
<evidence type="ECO:0000313" key="9">
    <source>
        <dbReference type="EMBL" id="SHF96507.1"/>
    </source>
</evidence>
<evidence type="ECO:0000259" key="8">
    <source>
        <dbReference type="SMART" id="SM00829"/>
    </source>
</evidence>
<dbReference type="EMBL" id="FQUS01000016">
    <property type="protein sequence ID" value="SHF96507.1"/>
    <property type="molecule type" value="Genomic_DNA"/>
</dbReference>
<keyword evidence="5" id="KW-0560">Oxidoreductase</keyword>
<sequence length="339" mass="35964">MSTMKAMQVPAAGADFEAVEKEIPSPGNDEVLIKVQACGICHSDAFVKEGLMPGIEYPRVPGHEVIGTIEERGDTIDRWEIGQRVGVGWHGGHCYKCESCRNGDFINCENGRVTGIHFDGGYAEYLVAPESALAAIPESLDAAEAAPLLCAGITTFNALRNSRLEPGDTVAVQGIGGLGHLAVQYANKFGCKVVALSRGDGKKELALALGAHQYIDTEANNAAEKLQAMGGAKVILATAPSSEAISSVVDGLGRNGQLMVVAAANDPIEVTPLQLIMGRKSVSGWPSGDARDSEETLHFSALQDITPKIETFPLEQANEAYDRMINNEARFRVVLDMGG</sequence>
<dbReference type="Gene3D" id="3.40.50.720">
    <property type="entry name" value="NAD(P)-binding Rossmann-like Domain"/>
    <property type="match status" value="1"/>
</dbReference>
<comment type="similarity">
    <text evidence="2 7">Belongs to the zinc-containing alcohol dehydrogenase family.</text>
</comment>
<keyword evidence="6" id="KW-0520">NAD</keyword>
<dbReference type="AlphaFoldDB" id="A0A1M5FY71"/>
<evidence type="ECO:0000256" key="1">
    <source>
        <dbReference type="ARBA" id="ARBA00001947"/>
    </source>
</evidence>
<evidence type="ECO:0000256" key="7">
    <source>
        <dbReference type="RuleBase" id="RU361277"/>
    </source>
</evidence>
<dbReference type="GO" id="GO:0004022">
    <property type="term" value="F:alcohol dehydrogenase (NAD+) activity"/>
    <property type="evidence" value="ECO:0007669"/>
    <property type="project" value="TreeGrafter"/>
</dbReference>
<dbReference type="SMART" id="SM00829">
    <property type="entry name" value="PKS_ER"/>
    <property type="match status" value="1"/>
</dbReference>
<dbReference type="InterPro" id="IPR013149">
    <property type="entry name" value="ADH-like_C"/>
</dbReference>
<dbReference type="Pfam" id="PF08240">
    <property type="entry name" value="ADH_N"/>
    <property type="match status" value="1"/>
</dbReference>